<evidence type="ECO:0008006" key="4">
    <source>
        <dbReference type="Google" id="ProtNLM"/>
    </source>
</evidence>
<dbReference type="EMBL" id="JAGGNH010000042">
    <property type="protein sequence ID" value="KAJ0961100.1"/>
    <property type="molecule type" value="Genomic_DNA"/>
</dbReference>
<name>A0A9D5BV19_9LILI</name>
<proteinExistence type="predicted"/>
<feature type="compositionally biased region" description="Basic residues" evidence="1">
    <location>
        <begin position="22"/>
        <end position="32"/>
    </location>
</feature>
<evidence type="ECO:0000313" key="3">
    <source>
        <dbReference type="Proteomes" id="UP001085076"/>
    </source>
</evidence>
<keyword evidence="3" id="KW-1185">Reference proteome</keyword>
<gene>
    <name evidence="2" type="ORF">J5N97_000915</name>
</gene>
<evidence type="ECO:0000313" key="2">
    <source>
        <dbReference type="EMBL" id="KAJ0961100.1"/>
    </source>
</evidence>
<accession>A0A9D5BV19</accession>
<feature type="region of interest" description="Disordered" evidence="1">
    <location>
        <begin position="1"/>
        <end position="41"/>
    </location>
</feature>
<feature type="compositionally biased region" description="Basic and acidic residues" evidence="1">
    <location>
        <begin position="1"/>
        <end position="13"/>
    </location>
</feature>
<organism evidence="2 3">
    <name type="scientific">Dioscorea zingiberensis</name>
    <dbReference type="NCBI Taxonomy" id="325984"/>
    <lineage>
        <taxon>Eukaryota</taxon>
        <taxon>Viridiplantae</taxon>
        <taxon>Streptophyta</taxon>
        <taxon>Embryophyta</taxon>
        <taxon>Tracheophyta</taxon>
        <taxon>Spermatophyta</taxon>
        <taxon>Magnoliopsida</taxon>
        <taxon>Liliopsida</taxon>
        <taxon>Dioscoreales</taxon>
        <taxon>Dioscoreaceae</taxon>
        <taxon>Dioscorea</taxon>
    </lineage>
</organism>
<dbReference type="PANTHER" id="PTHR33223:SF10">
    <property type="entry name" value="AMINOTRANSFERASE-LIKE PLANT MOBILE DOMAIN-CONTAINING PROTEIN"/>
    <property type="match status" value="1"/>
</dbReference>
<sequence>MTYRSRERYRSLDLHPSPRGRSPYRFHSRRQSPRRDSPYRRYSPSWRYMTERERVQQLVPHVSSPFIKAIWEAPFPDHFRPPNVSSYDGTSDPQEHLESYRDEMMVNRTTEAVMCRAFPRTLSGDAHDWFRGIPPGTIHNFQQLSDLFLCNFASNRKMKKNPMMLLGSGRDRRKLFADTLAVSIRTSTAWWI</sequence>
<dbReference type="AlphaFoldDB" id="A0A9D5BV19"/>
<dbReference type="Proteomes" id="UP001085076">
    <property type="component" value="Unassembled WGS sequence"/>
</dbReference>
<reference evidence="2 3" key="1">
    <citation type="journal article" date="2022" name="Hortic Res">
        <title>The genome of Dioscorea zingiberensis sheds light on the biosynthesis, origin and evolution of the medicinally important diosgenin saponins.</title>
        <authorList>
            <person name="Li Y."/>
            <person name="Tan C."/>
            <person name="Li Z."/>
            <person name="Guo J."/>
            <person name="Li S."/>
            <person name="Chen X."/>
            <person name="Wang C."/>
            <person name="Dai X."/>
            <person name="Yang H."/>
            <person name="Song W."/>
            <person name="Hou L."/>
            <person name="Xu J."/>
            <person name="Tong Z."/>
            <person name="Xu A."/>
            <person name="Yuan X."/>
            <person name="Wang W."/>
            <person name="Yang Q."/>
            <person name="Chen L."/>
            <person name="Sun Z."/>
            <person name="Wang K."/>
            <person name="Pan B."/>
            <person name="Chen J."/>
            <person name="Bao Y."/>
            <person name="Liu F."/>
            <person name="Qi X."/>
            <person name="Gang D.R."/>
            <person name="Wen J."/>
            <person name="Li J."/>
        </authorList>
    </citation>
    <scope>NUCLEOTIDE SEQUENCE [LARGE SCALE GENOMIC DNA]</scope>
    <source>
        <strain evidence="2">Dzin_1.0</strain>
    </source>
</reference>
<dbReference type="OrthoDB" id="1740536at2759"/>
<evidence type="ECO:0000256" key="1">
    <source>
        <dbReference type="SAM" id="MobiDB-lite"/>
    </source>
</evidence>
<protein>
    <recommendedName>
        <fullName evidence="4">Retrotransposon gag domain-containing protein</fullName>
    </recommendedName>
</protein>
<dbReference type="PANTHER" id="PTHR33223">
    <property type="entry name" value="CCHC-TYPE DOMAIN-CONTAINING PROTEIN"/>
    <property type="match status" value="1"/>
</dbReference>
<comment type="caution">
    <text evidence="2">The sequence shown here is derived from an EMBL/GenBank/DDBJ whole genome shotgun (WGS) entry which is preliminary data.</text>
</comment>